<name>A0A6A1UM51_9ROSI</name>
<dbReference type="InterPro" id="IPR051083">
    <property type="entry name" value="GrpII_Intron_Splice-Mob/Def"/>
</dbReference>
<keyword evidence="2" id="KW-1185">Reference proteome</keyword>
<dbReference type="OrthoDB" id="1736585at2759"/>
<evidence type="ECO:0000313" key="1">
    <source>
        <dbReference type="EMBL" id="KAB1200230.1"/>
    </source>
</evidence>
<dbReference type="AlphaFoldDB" id="A0A6A1UM51"/>
<dbReference type="Proteomes" id="UP000516437">
    <property type="component" value="Unassembled WGS sequence"/>
</dbReference>
<reference evidence="1 2" key="1">
    <citation type="journal article" date="2019" name="Plant Biotechnol. J.">
        <title>The red bayberry genome and genetic basis of sex determination.</title>
        <authorList>
            <person name="Jia H.M."/>
            <person name="Jia H.J."/>
            <person name="Cai Q.L."/>
            <person name="Wang Y."/>
            <person name="Zhao H.B."/>
            <person name="Yang W.F."/>
            <person name="Wang G.Y."/>
            <person name="Li Y.H."/>
            <person name="Zhan D.L."/>
            <person name="Shen Y.T."/>
            <person name="Niu Q.F."/>
            <person name="Chang L."/>
            <person name="Qiu J."/>
            <person name="Zhao L."/>
            <person name="Xie H.B."/>
            <person name="Fu W.Y."/>
            <person name="Jin J."/>
            <person name="Li X.W."/>
            <person name="Jiao Y."/>
            <person name="Zhou C.C."/>
            <person name="Tu T."/>
            <person name="Chai C.Y."/>
            <person name="Gao J.L."/>
            <person name="Fan L.J."/>
            <person name="van de Weg E."/>
            <person name="Wang J.Y."/>
            <person name="Gao Z.S."/>
        </authorList>
    </citation>
    <scope>NUCLEOTIDE SEQUENCE [LARGE SCALE GENOMIC DNA]</scope>
    <source>
        <tissue evidence="1">Leaves</tissue>
    </source>
</reference>
<dbReference type="InterPro" id="IPR043502">
    <property type="entry name" value="DNA/RNA_pol_sf"/>
</dbReference>
<protein>
    <submittedName>
        <fullName evidence="1">Putative nicotine oxidoreductase</fullName>
    </submittedName>
</protein>
<dbReference type="PANTHER" id="PTHR34047">
    <property type="entry name" value="NUCLEAR INTRON MATURASE 1, MITOCHONDRIAL-RELATED"/>
    <property type="match status" value="1"/>
</dbReference>
<dbReference type="EMBL" id="RXIC02000194">
    <property type="protein sequence ID" value="KAB1200230.1"/>
    <property type="molecule type" value="Genomic_DNA"/>
</dbReference>
<accession>A0A6A1UM51</accession>
<organism evidence="1 2">
    <name type="scientific">Morella rubra</name>
    <name type="common">Chinese bayberry</name>
    <dbReference type="NCBI Taxonomy" id="262757"/>
    <lineage>
        <taxon>Eukaryota</taxon>
        <taxon>Viridiplantae</taxon>
        <taxon>Streptophyta</taxon>
        <taxon>Embryophyta</taxon>
        <taxon>Tracheophyta</taxon>
        <taxon>Spermatophyta</taxon>
        <taxon>Magnoliopsida</taxon>
        <taxon>eudicotyledons</taxon>
        <taxon>Gunneridae</taxon>
        <taxon>Pentapetalae</taxon>
        <taxon>rosids</taxon>
        <taxon>fabids</taxon>
        <taxon>Fagales</taxon>
        <taxon>Myricaceae</taxon>
        <taxon>Morella</taxon>
    </lineage>
</organism>
<dbReference type="PANTHER" id="PTHR34047:SF1">
    <property type="entry name" value="NUCLEAR INTRON MATURASE 2, MITOCHONDRIAL"/>
    <property type="match status" value="1"/>
</dbReference>
<gene>
    <name evidence="1" type="ORF">CJ030_MR0G007799</name>
</gene>
<dbReference type="SUPFAM" id="SSF56672">
    <property type="entry name" value="DNA/RNA polymerases"/>
    <property type="match status" value="1"/>
</dbReference>
<comment type="caution">
    <text evidence="1">The sequence shown here is derived from an EMBL/GenBank/DDBJ whole genome shotgun (WGS) entry which is preliminary data.</text>
</comment>
<sequence length="142" mass="16186">MKGLGEGSRLDFFIKSPKDKIDYTSLSKRKIKVILTTSQPAPFQDKMVQELLFMILESVYKAKFSQKSFAFGQGRNTHTMLRVVRKSFAGYLWYIKGDLSTILDWMKVGLVINALMRDKKVVDLVKTALVTPVITTKVYLDA</sequence>
<proteinExistence type="predicted"/>
<evidence type="ECO:0000313" key="2">
    <source>
        <dbReference type="Proteomes" id="UP000516437"/>
    </source>
</evidence>